<name>A0A9E8N7N1_9BACT</name>
<dbReference type="EMBL" id="CP112998">
    <property type="protein sequence ID" value="WAC09414.1"/>
    <property type="molecule type" value="Genomic_DNA"/>
</dbReference>
<evidence type="ECO:0000313" key="3">
    <source>
        <dbReference type="Proteomes" id="UP001164653"/>
    </source>
</evidence>
<dbReference type="RefSeq" id="WP_244822759.1">
    <property type="nucleotide sequence ID" value="NZ_CP112998.1"/>
</dbReference>
<dbReference type="AlphaFoldDB" id="A0A9E8N7N1"/>
<accession>A0A9E8N7N1</accession>
<gene>
    <name evidence="2" type="ORF">ON006_16820</name>
</gene>
<evidence type="ECO:0000313" key="2">
    <source>
        <dbReference type="EMBL" id="WAC09414.1"/>
    </source>
</evidence>
<organism evidence="2 3">
    <name type="scientific">Dyadobacter pollutisoli</name>
    <dbReference type="NCBI Taxonomy" id="2910158"/>
    <lineage>
        <taxon>Bacteria</taxon>
        <taxon>Pseudomonadati</taxon>
        <taxon>Bacteroidota</taxon>
        <taxon>Cytophagia</taxon>
        <taxon>Cytophagales</taxon>
        <taxon>Spirosomataceae</taxon>
        <taxon>Dyadobacter</taxon>
    </lineage>
</organism>
<feature type="region of interest" description="Disordered" evidence="1">
    <location>
        <begin position="1"/>
        <end position="26"/>
    </location>
</feature>
<proteinExistence type="predicted"/>
<protein>
    <submittedName>
        <fullName evidence="2">Uncharacterized protein</fullName>
    </submittedName>
</protein>
<evidence type="ECO:0000256" key="1">
    <source>
        <dbReference type="SAM" id="MobiDB-lite"/>
    </source>
</evidence>
<dbReference type="KEGG" id="dpf:ON006_16820"/>
<keyword evidence="3" id="KW-1185">Reference proteome</keyword>
<reference evidence="2" key="1">
    <citation type="submission" date="2022-11" db="EMBL/GenBank/DDBJ databases">
        <title>Dyadobacter pollutisoli sp. nov., isolated from plastic dumped soil.</title>
        <authorList>
            <person name="Kim J.M."/>
            <person name="Kim K.R."/>
            <person name="Lee J.K."/>
            <person name="Hao L."/>
            <person name="Jeon C.O."/>
        </authorList>
    </citation>
    <scope>NUCLEOTIDE SEQUENCE</scope>
    <source>
        <strain evidence="2">U1</strain>
    </source>
</reference>
<dbReference type="Proteomes" id="UP001164653">
    <property type="component" value="Chromosome"/>
</dbReference>
<sequence length="65" mass="7391">MPSIKENSQKALEEIDTPFSSSDPSHLSEEALFEIIAQSPFFKKKHQEAEEALLKVDWSQISKKS</sequence>